<gene>
    <name evidence="1" type="ORF">HELGO_WM78296</name>
</gene>
<protein>
    <recommendedName>
        <fullName evidence="2">DUF2281 domain-containing protein</fullName>
    </recommendedName>
</protein>
<accession>A0A6S6SYB3</accession>
<organism evidence="1">
    <name type="scientific">uncultured Thiotrichaceae bacterium</name>
    <dbReference type="NCBI Taxonomy" id="298394"/>
    <lineage>
        <taxon>Bacteria</taxon>
        <taxon>Pseudomonadati</taxon>
        <taxon>Pseudomonadota</taxon>
        <taxon>Gammaproteobacteria</taxon>
        <taxon>Thiotrichales</taxon>
        <taxon>Thiotrichaceae</taxon>
        <taxon>environmental samples</taxon>
    </lineage>
</organism>
<dbReference type="AlphaFoldDB" id="A0A6S6SYB3"/>
<name>A0A6S6SYB3_9GAMM</name>
<evidence type="ECO:0000313" key="1">
    <source>
        <dbReference type="EMBL" id="CAA6808001.1"/>
    </source>
</evidence>
<proteinExistence type="predicted"/>
<evidence type="ECO:0008006" key="2">
    <source>
        <dbReference type="Google" id="ProtNLM"/>
    </source>
</evidence>
<dbReference type="EMBL" id="CACVAT010000113">
    <property type="protein sequence ID" value="CAA6808001.1"/>
    <property type="molecule type" value="Genomic_DNA"/>
</dbReference>
<reference evidence="1" key="1">
    <citation type="submission" date="2020-01" db="EMBL/GenBank/DDBJ databases">
        <authorList>
            <person name="Meier V. D."/>
            <person name="Meier V D."/>
        </authorList>
    </citation>
    <scope>NUCLEOTIDE SEQUENCE</scope>
    <source>
        <strain evidence="1">HLG_WM_MAG_09</strain>
    </source>
</reference>
<sequence length="91" mass="10420">MGHAYIDAEKLHNEIDTLDSVDMEKVRDFVGYLKSRSVRRPIHDETEEERVAAINSALLSLQKSGAFSDIEDPVAWQREIRKDRPLPGREA</sequence>